<keyword evidence="1" id="KW-0812">Transmembrane</keyword>
<evidence type="ECO:0000313" key="2">
    <source>
        <dbReference type="EMBL" id="AMT92402.1"/>
    </source>
</evidence>
<dbReference type="KEGG" id="bly:A2T55_00025"/>
<protein>
    <submittedName>
        <fullName evidence="2">Uncharacterized protein</fullName>
    </submittedName>
</protein>
<evidence type="ECO:0000313" key="3">
    <source>
        <dbReference type="Proteomes" id="UP000075950"/>
    </source>
</evidence>
<gene>
    <name evidence="2" type="ORF">A2T55_00025</name>
</gene>
<keyword evidence="1" id="KW-0472">Membrane</keyword>
<dbReference type="RefSeq" id="WP_062860316.1">
    <property type="nucleotide sequence ID" value="NZ_CP014869.1"/>
</dbReference>
<dbReference type="Proteomes" id="UP000075950">
    <property type="component" value="Chromosome"/>
</dbReference>
<sequence length="124" mass="13383">MSPELISSIVGALIVAWGAFTAWRAPRAASRIGLLSGMVTAVVFVLFIRLITPFGGWDGWFIYFWLAGMLAIIVSVFRAALVWSDLPWRSGDEKARRNEASGLGFSALLALLVSGALVLPGLFL</sequence>
<dbReference type="EMBL" id="CP014869">
    <property type="protein sequence ID" value="AMT92402.1"/>
    <property type="molecule type" value="Genomic_DNA"/>
</dbReference>
<evidence type="ECO:0000256" key="1">
    <source>
        <dbReference type="SAM" id="Phobius"/>
    </source>
</evidence>
<dbReference type="AlphaFoldDB" id="A0A144LWK8"/>
<reference evidence="3" key="1">
    <citation type="submission" date="2016-03" db="EMBL/GenBank/DDBJ databases">
        <authorList>
            <person name="Ploux O."/>
        </authorList>
    </citation>
    <scope>NUCLEOTIDE SEQUENCE [LARGE SCALE GENOMIC DNA]</scope>
    <source>
        <strain evidence="3">BS258</strain>
    </source>
</reference>
<feature type="transmembrane region" description="Helical" evidence="1">
    <location>
        <begin position="60"/>
        <end position="81"/>
    </location>
</feature>
<proteinExistence type="predicted"/>
<feature type="transmembrane region" description="Helical" evidence="1">
    <location>
        <begin position="32"/>
        <end position="54"/>
    </location>
</feature>
<accession>A0A144LWK8</accession>
<name>A0A144LWK8_BRELN</name>
<feature type="transmembrane region" description="Helical" evidence="1">
    <location>
        <begin position="6"/>
        <end position="25"/>
    </location>
</feature>
<feature type="transmembrane region" description="Helical" evidence="1">
    <location>
        <begin position="102"/>
        <end position="123"/>
    </location>
</feature>
<keyword evidence="1" id="KW-1133">Transmembrane helix</keyword>
<organism evidence="2 3">
    <name type="scientific">Brevibacterium linens</name>
    <dbReference type="NCBI Taxonomy" id="1703"/>
    <lineage>
        <taxon>Bacteria</taxon>
        <taxon>Bacillati</taxon>
        <taxon>Actinomycetota</taxon>
        <taxon>Actinomycetes</taxon>
        <taxon>Micrococcales</taxon>
        <taxon>Brevibacteriaceae</taxon>
        <taxon>Brevibacterium</taxon>
    </lineage>
</organism>